<accession>A0A5K1ALK0</accession>
<dbReference type="AlphaFoldDB" id="A0A5K1ALK0"/>
<gene>
    <name evidence="1" type="ORF">NYM_LOCUS13335</name>
</gene>
<protein>
    <submittedName>
        <fullName evidence="1">Uncharacterized protein</fullName>
    </submittedName>
</protein>
<evidence type="ECO:0000313" key="1">
    <source>
        <dbReference type="EMBL" id="VVW02959.1"/>
    </source>
</evidence>
<reference evidence="1" key="1">
    <citation type="submission" date="2019-09" db="EMBL/GenBank/DDBJ databases">
        <authorList>
            <person name="Zhang L."/>
        </authorList>
    </citation>
    <scope>NUCLEOTIDE SEQUENCE</scope>
</reference>
<proteinExistence type="predicted"/>
<sequence>MARPISFTSKTRLMRCSAYSGHATMGTPAIMLSSTEFHPQCVTNPPTASWLSTLTCGAHDLTTSPLP</sequence>
<dbReference type="Gramene" id="NC2G0126040.1">
    <property type="protein sequence ID" value="NC2G0126040.1:cds"/>
    <property type="gene ID" value="NC2G0126040"/>
</dbReference>
<organism evidence="1">
    <name type="scientific">Nymphaea colorata</name>
    <name type="common">pocket water lily</name>
    <dbReference type="NCBI Taxonomy" id="210225"/>
    <lineage>
        <taxon>Eukaryota</taxon>
        <taxon>Viridiplantae</taxon>
        <taxon>Streptophyta</taxon>
        <taxon>Embryophyta</taxon>
        <taxon>Tracheophyta</taxon>
        <taxon>Spermatophyta</taxon>
        <taxon>Magnoliopsida</taxon>
        <taxon>Nymphaeales</taxon>
        <taxon>Nymphaeaceae</taxon>
        <taxon>Nymphaea</taxon>
    </lineage>
</organism>
<dbReference type="EMBL" id="LR721780">
    <property type="protein sequence ID" value="VVW02959.1"/>
    <property type="molecule type" value="Genomic_DNA"/>
</dbReference>
<name>A0A5K1ALK0_9MAGN</name>